<comment type="caution">
    <text evidence="3">The sequence shown here is derived from an EMBL/GenBank/DDBJ whole genome shotgun (WGS) entry which is preliminary data.</text>
</comment>
<proteinExistence type="predicted"/>
<dbReference type="Pfam" id="PF22879">
    <property type="entry name" value="AIPR_N"/>
    <property type="match status" value="1"/>
</dbReference>
<sequence>MPSLEEFHQDFLQSILSDSESRGVLKSQSFFEIACEDLVSTGDLTGNYTTADYSKKGMEVSGFDYDEERKVLTILNHQFFQDDELQTLTKSVLENKLARLRKFYTSAVDGLFKNIEETSEAYGMAYNIYRYAQRDQVRRVRFIVLTDGKISRNLLDIPIEQKGGIDYESRVIDLEYLYKIYETASGSAGFEVEVNLPCLRVNDNRHDYFSYLTVVNGKTLVQVYEEFGQKLFEQNVRTFLQFKGNVNKGLRNTIEYKPEMFFAYNNGITATASDVELDEKTGNIRKIANFQIVNGGQTTSAIYAAFKNSGLSVDDVSVQMKLSVVKDARLQDEFISRVAEYANTQNKINNSDFFSNSPFHKDIKEYSTRIFAPAVGGAQRRTHWFYERVRGEYLNSQAYLKADVKRRFLIENPKNQVFDKTLLSKTENLWLQRPDIVSKGAQESFKKFAEYIGDLLEKDDLAITESFYNEAIARIILFRTMERIVSKAPWYDGGFRAQTVAYSISYLSAVVQASNVFLNFDLIWELQAVPAELESVLGIIAERVYATITHPASGYANIAQWTKNSNCWESVKLMNVDLPELDSSLFIDRQTSKYKQKESKNIKSIDQGIDKQIFVIQRSREDWRKLFNFYTARNGRRILSGMQLDMLEKMASGYITTPSEKQSKILYEIFRDAQSDGFDPS</sequence>
<accession>A0ABX0ULH7</accession>
<dbReference type="InterPro" id="IPR018891">
    <property type="entry name" value="AIPR_C"/>
</dbReference>
<name>A0ABX0ULH7_9BACT</name>
<protein>
    <recommendedName>
        <fullName evidence="5">AIPR protein</fullName>
    </recommendedName>
</protein>
<reference evidence="3 4" key="1">
    <citation type="submission" date="2020-03" db="EMBL/GenBank/DDBJ databases">
        <title>Genomic Encyclopedia of Type Strains, Phase IV (KMG-IV): sequencing the most valuable type-strain genomes for metagenomic binning, comparative biology and taxonomic classification.</title>
        <authorList>
            <person name="Goeker M."/>
        </authorList>
    </citation>
    <scope>NUCLEOTIDE SEQUENCE [LARGE SCALE GENOMIC DNA]</scope>
    <source>
        <strain evidence="3 4">DSM 102865</strain>
    </source>
</reference>
<evidence type="ECO:0000259" key="1">
    <source>
        <dbReference type="Pfam" id="PF10592"/>
    </source>
</evidence>
<evidence type="ECO:0008006" key="5">
    <source>
        <dbReference type="Google" id="ProtNLM"/>
    </source>
</evidence>
<evidence type="ECO:0000313" key="4">
    <source>
        <dbReference type="Proteomes" id="UP001179181"/>
    </source>
</evidence>
<feature type="domain" description="Abortive infection phage resistance protein N-terminal" evidence="2">
    <location>
        <begin position="30"/>
        <end position="179"/>
    </location>
</feature>
<gene>
    <name evidence="3" type="ORF">FHS68_001466</name>
</gene>
<feature type="domain" description="Abortive phage infection protein C-terminal" evidence="1">
    <location>
        <begin position="232"/>
        <end position="551"/>
    </location>
</feature>
<evidence type="ECO:0000313" key="3">
    <source>
        <dbReference type="EMBL" id="NIJ52310.1"/>
    </source>
</evidence>
<dbReference type="Pfam" id="PF10592">
    <property type="entry name" value="AIPR"/>
    <property type="match status" value="1"/>
</dbReference>
<keyword evidence="4" id="KW-1185">Reference proteome</keyword>
<evidence type="ECO:0000259" key="2">
    <source>
        <dbReference type="Pfam" id="PF22879"/>
    </source>
</evidence>
<organism evidence="3 4">
    <name type="scientific">Dyadobacter arcticus</name>
    <dbReference type="NCBI Taxonomy" id="1078754"/>
    <lineage>
        <taxon>Bacteria</taxon>
        <taxon>Pseudomonadati</taxon>
        <taxon>Bacteroidota</taxon>
        <taxon>Cytophagia</taxon>
        <taxon>Cytophagales</taxon>
        <taxon>Spirosomataceae</taxon>
        <taxon>Dyadobacter</taxon>
    </lineage>
</organism>
<dbReference type="Proteomes" id="UP001179181">
    <property type="component" value="Unassembled WGS sequence"/>
</dbReference>
<dbReference type="InterPro" id="IPR055101">
    <property type="entry name" value="AIPR_N"/>
</dbReference>
<dbReference type="RefSeq" id="WP_167268512.1">
    <property type="nucleotide sequence ID" value="NZ_JAASQJ010000001.1"/>
</dbReference>
<dbReference type="EMBL" id="JAASQJ010000001">
    <property type="protein sequence ID" value="NIJ52310.1"/>
    <property type="molecule type" value="Genomic_DNA"/>
</dbReference>